<feature type="region of interest" description="Disordered" evidence="1">
    <location>
        <begin position="823"/>
        <end position="989"/>
    </location>
</feature>
<keyword evidence="2" id="KW-0812">Transmembrane</keyword>
<feature type="region of interest" description="Disordered" evidence="1">
    <location>
        <begin position="493"/>
        <end position="553"/>
    </location>
</feature>
<protein>
    <submittedName>
        <fullName evidence="3">Uncharacterized protein</fullName>
    </submittedName>
</protein>
<sequence>MKTSSEPARSRPGSSCGDSREDERHPRPHSFNNMCSNWIATSVEPHHKSGNLDPQVSRESEVNVTAGPVHFAVNAAIVPETPLPKWSTPVNPVLNGAKYCPGHDFTSHPSPSRPLNMDEVAQMAVAAALCLTAILLGLCPGGLAGVIPVEEPLDAALTSDVSVPGQRLSREYFDGNARGSNEIEEDEAVPGREPEKDGRSLPDRNSLREGRGGANPEEESREERRIPLDSGLSASEISALNGEIKKQVNGELNKAEALLHLAEELGEPRTVAEGEESLNDLIDSAKEPSHAMRKRMACDAEEEVVEDDMDSFTLPLKEKLSKAQEELEDLFAKVKVSKRSEEKGILEELKDKPARIEEREAFEERLSEDELKVIDDIEDFLEDLPPNAEMRKRDVVKKVLDKTAKINVADKLVKDELALINEVEEVAEELLPRDVKGRNGAQGVLEELLVNNKIVNKADEREGNEVLRELFPIDKLTKISEAEELLEELIPKSKPVKRSLNKGEDKLSEEEAVGALEDALLSEPSEGEGLFKRSSSNDEGLEDEWKMNQENSAADELAEVLGLSTKDRHKRKAEEQMPTDLDLLKVKRMSRATDRASSGKSMIKDLIDDIHRQTDNAADLPDVKIIETVLALSDLTKPEEGRQKRVLGTIPKPRAISLDSEERDALEEEEPEGRRRTRSSAEKQSAREPGSRALEDDSSPPEQGSEAGTRRRRSVSKADRLSRFSKYERGATKEPEDEVPRNQRAHKFDPYLLENNLDLDPADTGMQLSDGNLQEQTKDINGERLKSAKMLGDVDLQEGEEEMLLPKPAKSGEVSKLRRARQLMEGEYESEPPVPQYVQDYNVAPTYQPGPESGQAAPESGQAAPESAQVAPESGQAAPESVQVAPESVQAAPESGQAAPESGQAADSFWYGVPPDDELKEVAGANARENHTTQAESKQNEKKKEQNSPKAAKPDKDEKKKDGDRTSKAVKKSKASDKKREARRAENEQ</sequence>
<feature type="region of interest" description="Disordered" evidence="1">
    <location>
        <begin position="634"/>
        <end position="769"/>
    </location>
</feature>
<organism evidence="3 4">
    <name type="scientific">Penaeus vannamei</name>
    <name type="common">Whiteleg shrimp</name>
    <name type="synonym">Litopenaeus vannamei</name>
    <dbReference type="NCBI Taxonomy" id="6689"/>
    <lineage>
        <taxon>Eukaryota</taxon>
        <taxon>Metazoa</taxon>
        <taxon>Ecdysozoa</taxon>
        <taxon>Arthropoda</taxon>
        <taxon>Crustacea</taxon>
        <taxon>Multicrustacea</taxon>
        <taxon>Malacostraca</taxon>
        <taxon>Eumalacostraca</taxon>
        <taxon>Eucarida</taxon>
        <taxon>Decapoda</taxon>
        <taxon>Dendrobranchiata</taxon>
        <taxon>Penaeoidea</taxon>
        <taxon>Penaeidae</taxon>
        <taxon>Penaeus</taxon>
    </lineage>
</organism>
<evidence type="ECO:0000256" key="1">
    <source>
        <dbReference type="SAM" id="MobiDB-lite"/>
    </source>
</evidence>
<evidence type="ECO:0000313" key="4">
    <source>
        <dbReference type="Proteomes" id="UP000283509"/>
    </source>
</evidence>
<accession>A0A3R7QE02</accession>
<feature type="compositionally biased region" description="Basic and acidic residues" evidence="1">
    <location>
        <begin position="938"/>
        <end position="967"/>
    </location>
</feature>
<reference evidence="3 4" key="2">
    <citation type="submission" date="2019-01" db="EMBL/GenBank/DDBJ databases">
        <title>The decoding of complex shrimp genome reveals the adaptation for benthos swimmer, frequently molting mechanism and breeding impact on genome.</title>
        <authorList>
            <person name="Sun Y."/>
            <person name="Gao Y."/>
            <person name="Yu Y."/>
        </authorList>
    </citation>
    <scope>NUCLEOTIDE SEQUENCE [LARGE SCALE GENOMIC DNA]</scope>
    <source>
        <tissue evidence="3">Muscle</tissue>
    </source>
</reference>
<evidence type="ECO:0000256" key="2">
    <source>
        <dbReference type="SAM" id="Phobius"/>
    </source>
</evidence>
<feature type="compositionally biased region" description="Acidic residues" evidence="1">
    <location>
        <begin position="659"/>
        <end position="671"/>
    </location>
</feature>
<dbReference type="Proteomes" id="UP000283509">
    <property type="component" value="Unassembled WGS sequence"/>
</dbReference>
<feature type="compositionally biased region" description="Basic and acidic residues" evidence="1">
    <location>
        <begin position="189"/>
        <end position="211"/>
    </location>
</feature>
<feature type="transmembrane region" description="Helical" evidence="2">
    <location>
        <begin position="123"/>
        <end position="147"/>
    </location>
</feature>
<proteinExistence type="predicted"/>
<keyword evidence="2" id="KW-0472">Membrane</keyword>
<feature type="compositionally biased region" description="Basic and acidic residues" evidence="1">
    <location>
        <begin position="974"/>
        <end position="989"/>
    </location>
</feature>
<evidence type="ECO:0000313" key="3">
    <source>
        <dbReference type="EMBL" id="ROT75694.1"/>
    </source>
</evidence>
<comment type="caution">
    <text evidence="3">The sequence shown here is derived from an EMBL/GenBank/DDBJ whole genome shotgun (WGS) entry which is preliminary data.</text>
</comment>
<dbReference type="OrthoDB" id="6382864at2759"/>
<name>A0A3R7QE02_PENVA</name>
<feature type="region of interest" description="Disordered" evidence="1">
    <location>
        <begin position="171"/>
        <end position="230"/>
    </location>
</feature>
<feature type="compositionally biased region" description="Polar residues" evidence="1">
    <location>
        <begin position="1"/>
        <end position="17"/>
    </location>
</feature>
<feature type="compositionally biased region" description="Basic and acidic residues" evidence="1">
    <location>
        <begin position="716"/>
        <end position="749"/>
    </location>
</feature>
<feature type="compositionally biased region" description="Basic and acidic residues" evidence="1">
    <location>
        <begin position="679"/>
        <end position="695"/>
    </location>
</feature>
<keyword evidence="4" id="KW-1185">Reference proteome</keyword>
<feature type="region of interest" description="Disordered" evidence="1">
    <location>
        <begin position="799"/>
        <end position="818"/>
    </location>
</feature>
<dbReference type="EMBL" id="QCYY01001745">
    <property type="protein sequence ID" value="ROT75694.1"/>
    <property type="molecule type" value="Genomic_DNA"/>
</dbReference>
<feature type="region of interest" description="Disordered" evidence="1">
    <location>
        <begin position="1"/>
        <end position="30"/>
    </location>
</feature>
<gene>
    <name evidence="3" type="ORF">C7M84_005750</name>
</gene>
<reference evidence="3 4" key="1">
    <citation type="submission" date="2018-04" db="EMBL/GenBank/DDBJ databases">
        <authorList>
            <person name="Zhang X."/>
            <person name="Yuan J."/>
            <person name="Li F."/>
            <person name="Xiang J."/>
        </authorList>
    </citation>
    <scope>NUCLEOTIDE SEQUENCE [LARGE SCALE GENOMIC DNA]</scope>
    <source>
        <tissue evidence="3">Muscle</tissue>
    </source>
</reference>
<keyword evidence="2" id="KW-1133">Transmembrane helix</keyword>
<dbReference type="AlphaFoldDB" id="A0A3R7QE02"/>